<sequence length="506" mass="57966">MSEGLSQDDFRKLLQTPRATPANEEAPTPRFKAPPPKTPQVLSSQSRKPLPKPDDNYRDRAAERRSGQTSDASAEQLLRGSEADETLDAKQVYDQSKYLGGDVSHTHLVKGLDFSLLHKVREDLEKKKEKLQEAKRDADAEEELDDALERIERGESLVDDETTTEQPETEEAIQFDSIMAKNIYDIIRKPKVQSEHNEFFVPGRMAFVFELADEVGHYNDAFAIPTTIIRSKADVVSRRRTMGWSDDMEAESRLVLDKVSQVMSSIRSGERHQNGPSAPVKAVEKPKPEPKPEPIVTFDGDIFEGVGRDYELDEEAVERSQQEKVKGSYFTGLYGVTEDKDEDVQMTDTNTEVSALLSQATERRKESVKRRRQEEEPEDVDARDIDMFGLSTSVLPTSFEERKRMFVEDEEMDEDGTGPTSLVDQGSHRNKKAQLTRWDFDDEEEWQKYKDSVEIHPKSAFQFGVKLGDGRKRNREQRKGMSDKQKLNREYQQVKNLMEKKYGKQM</sequence>
<evidence type="ECO:0000256" key="2">
    <source>
        <dbReference type="ARBA" id="ARBA00006660"/>
    </source>
</evidence>
<dbReference type="InterPro" id="IPR012492">
    <property type="entry name" value="RED_C"/>
</dbReference>
<evidence type="ECO:0000313" key="10">
    <source>
        <dbReference type="Proteomes" id="UP000605846"/>
    </source>
</evidence>
<dbReference type="EMBL" id="JABAYA010000004">
    <property type="protein sequence ID" value="KAF7732095.1"/>
    <property type="molecule type" value="Genomic_DNA"/>
</dbReference>
<feature type="coiled-coil region" evidence="5">
    <location>
        <begin position="114"/>
        <end position="157"/>
    </location>
</feature>
<protein>
    <recommendedName>
        <fullName evidence="11">Protein Red</fullName>
    </recommendedName>
</protein>
<comment type="subcellular location">
    <subcellularLocation>
        <location evidence="1">Nucleus</location>
    </subcellularLocation>
</comment>
<evidence type="ECO:0000256" key="6">
    <source>
        <dbReference type="SAM" id="MobiDB-lite"/>
    </source>
</evidence>
<dbReference type="Pfam" id="PF07807">
    <property type="entry name" value="RED_C"/>
    <property type="match status" value="1"/>
</dbReference>
<accession>A0A8H7BXU9</accession>
<dbReference type="InterPro" id="IPR039896">
    <property type="entry name" value="Red-like"/>
</dbReference>
<dbReference type="Pfam" id="PF07808">
    <property type="entry name" value="RED_N"/>
    <property type="match status" value="1"/>
</dbReference>
<dbReference type="InterPro" id="IPR012916">
    <property type="entry name" value="RED_N"/>
</dbReference>
<organism evidence="9 10">
    <name type="scientific">Apophysomyces ossiformis</name>
    <dbReference type="NCBI Taxonomy" id="679940"/>
    <lineage>
        <taxon>Eukaryota</taxon>
        <taxon>Fungi</taxon>
        <taxon>Fungi incertae sedis</taxon>
        <taxon>Mucoromycota</taxon>
        <taxon>Mucoromycotina</taxon>
        <taxon>Mucoromycetes</taxon>
        <taxon>Mucorales</taxon>
        <taxon>Mucorineae</taxon>
        <taxon>Mucoraceae</taxon>
        <taxon>Apophysomyces</taxon>
    </lineage>
</organism>
<reference evidence="9" key="1">
    <citation type="submission" date="2020-01" db="EMBL/GenBank/DDBJ databases">
        <title>Genome Sequencing of Three Apophysomyces-Like Fungal Strains Confirms a Novel Fungal Genus in the Mucoromycota with divergent Burkholderia-like Endosymbiotic Bacteria.</title>
        <authorList>
            <person name="Stajich J.E."/>
            <person name="Macias A.M."/>
            <person name="Carter-House D."/>
            <person name="Lovett B."/>
            <person name="Kasson L.R."/>
            <person name="Berry K."/>
            <person name="Grigoriev I."/>
            <person name="Chang Y."/>
            <person name="Spatafora J."/>
            <person name="Kasson M.T."/>
        </authorList>
    </citation>
    <scope>NUCLEOTIDE SEQUENCE</scope>
    <source>
        <strain evidence="9">NRRL A-21654</strain>
    </source>
</reference>
<feature type="domain" description="Protein RED C-terminal" evidence="7">
    <location>
        <begin position="407"/>
        <end position="503"/>
    </location>
</feature>
<feature type="domain" description="RED-like N-terminal" evidence="8">
    <location>
        <begin position="44"/>
        <end position="273"/>
    </location>
</feature>
<feature type="region of interest" description="Disordered" evidence="6">
    <location>
        <begin position="464"/>
        <end position="487"/>
    </location>
</feature>
<feature type="compositionally biased region" description="Basic and acidic residues" evidence="6">
    <location>
        <begin position="282"/>
        <end position="292"/>
    </location>
</feature>
<comment type="similarity">
    <text evidence="2">Belongs to the RED family.</text>
</comment>
<dbReference type="GO" id="GO:0005634">
    <property type="term" value="C:nucleus"/>
    <property type="evidence" value="ECO:0007669"/>
    <property type="project" value="UniProtKB-SubCell"/>
</dbReference>
<evidence type="ECO:0008006" key="11">
    <source>
        <dbReference type="Google" id="ProtNLM"/>
    </source>
</evidence>
<dbReference type="OrthoDB" id="3366823at2759"/>
<keyword evidence="3" id="KW-0677">Repeat</keyword>
<dbReference type="Proteomes" id="UP000605846">
    <property type="component" value="Unassembled WGS sequence"/>
</dbReference>
<feature type="compositionally biased region" description="Basic and acidic residues" evidence="6">
    <location>
        <begin position="51"/>
        <end position="66"/>
    </location>
</feature>
<feature type="compositionally biased region" description="Basic and acidic residues" evidence="6">
    <location>
        <begin position="477"/>
        <end position="487"/>
    </location>
</feature>
<evidence type="ECO:0000256" key="1">
    <source>
        <dbReference type="ARBA" id="ARBA00004123"/>
    </source>
</evidence>
<feature type="region of interest" description="Disordered" evidence="6">
    <location>
        <begin position="1"/>
        <end position="89"/>
    </location>
</feature>
<evidence type="ECO:0000313" key="9">
    <source>
        <dbReference type="EMBL" id="KAF7732095.1"/>
    </source>
</evidence>
<comment type="caution">
    <text evidence="9">The sequence shown here is derived from an EMBL/GenBank/DDBJ whole genome shotgun (WGS) entry which is preliminary data.</text>
</comment>
<keyword evidence="10" id="KW-1185">Reference proteome</keyword>
<evidence type="ECO:0000259" key="8">
    <source>
        <dbReference type="Pfam" id="PF07808"/>
    </source>
</evidence>
<evidence type="ECO:0000256" key="4">
    <source>
        <dbReference type="ARBA" id="ARBA00023242"/>
    </source>
</evidence>
<feature type="region of interest" description="Disordered" evidence="6">
    <location>
        <begin position="359"/>
        <end position="384"/>
    </location>
</feature>
<proteinExistence type="inferred from homology"/>
<feature type="region of interest" description="Disordered" evidence="6">
    <location>
        <begin position="266"/>
        <end position="297"/>
    </location>
</feature>
<keyword evidence="5" id="KW-0175">Coiled coil</keyword>
<keyword evidence="4" id="KW-0539">Nucleus</keyword>
<dbReference type="AlphaFoldDB" id="A0A8H7BXU9"/>
<feature type="region of interest" description="Disordered" evidence="6">
    <location>
        <begin position="407"/>
        <end position="435"/>
    </location>
</feature>
<dbReference type="PANTHER" id="PTHR12765">
    <property type="entry name" value="RED PROTEIN IK FACTOR CYTOKINE IK"/>
    <property type="match status" value="1"/>
</dbReference>
<name>A0A8H7BXU9_9FUNG</name>
<evidence type="ECO:0000256" key="3">
    <source>
        <dbReference type="ARBA" id="ARBA00022737"/>
    </source>
</evidence>
<evidence type="ECO:0000259" key="7">
    <source>
        <dbReference type="Pfam" id="PF07807"/>
    </source>
</evidence>
<gene>
    <name evidence="9" type="ORF">EC973_006350</name>
</gene>
<evidence type="ECO:0000256" key="5">
    <source>
        <dbReference type="SAM" id="Coils"/>
    </source>
</evidence>